<sequence>MLAEKESETYDLVPPSDESSDGSYSEEAILMQEGFLKRKSRAFSTFFKGFCALAVAVLYSMALVQITLHTAKAGRMQGTRFMKSLANDFITYESRVFHQFERPYQNLTYFTKPGAEVDRNWHNLIEPQNIRLSKNVMEQLGRVDEGIELPGGGFFGSIMVFHHLHCIKNLYHTLHADYYNLTKLTKHEKYMMDEHNDHCLHMLREAVMCQGDTTIVTMKWNATGLRPIGNFTSPHECVNWDRLMEWVVPNSFDALADGALVHPTLGPVFKDRQLVDTT</sequence>
<dbReference type="InterPro" id="IPR021765">
    <property type="entry name" value="UstYa-like"/>
</dbReference>
<feature type="region of interest" description="Disordered" evidence="2">
    <location>
        <begin position="1"/>
        <end position="23"/>
    </location>
</feature>
<keyword evidence="3" id="KW-0812">Transmembrane</keyword>
<dbReference type="HOGENOM" id="CLU_042941_2_2_1"/>
<dbReference type="STRING" id="1173701.A0A066XRN6"/>
<evidence type="ECO:0000313" key="5">
    <source>
        <dbReference type="Proteomes" id="UP000027238"/>
    </source>
</evidence>
<evidence type="ECO:0008006" key="6">
    <source>
        <dbReference type="Google" id="ProtNLM"/>
    </source>
</evidence>
<feature type="transmembrane region" description="Helical" evidence="3">
    <location>
        <begin position="46"/>
        <end position="68"/>
    </location>
</feature>
<evidence type="ECO:0000256" key="3">
    <source>
        <dbReference type="SAM" id="Phobius"/>
    </source>
</evidence>
<keyword evidence="5" id="KW-1185">Reference proteome</keyword>
<evidence type="ECO:0000313" key="4">
    <source>
        <dbReference type="EMBL" id="KDN71893.1"/>
    </source>
</evidence>
<organism evidence="4 5">
    <name type="scientific">Colletotrichum sublineola</name>
    <name type="common">Sorghum anthracnose fungus</name>
    <dbReference type="NCBI Taxonomy" id="1173701"/>
    <lineage>
        <taxon>Eukaryota</taxon>
        <taxon>Fungi</taxon>
        <taxon>Dikarya</taxon>
        <taxon>Ascomycota</taxon>
        <taxon>Pezizomycotina</taxon>
        <taxon>Sordariomycetes</taxon>
        <taxon>Hypocreomycetidae</taxon>
        <taxon>Glomerellales</taxon>
        <taxon>Glomerellaceae</taxon>
        <taxon>Colletotrichum</taxon>
        <taxon>Colletotrichum graminicola species complex</taxon>
    </lineage>
</organism>
<dbReference type="Proteomes" id="UP000027238">
    <property type="component" value="Unassembled WGS sequence"/>
</dbReference>
<dbReference type="GO" id="GO:0043386">
    <property type="term" value="P:mycotoxin biosynthetic process"/>
    <property type="evidence" value="ECO:0007669"/>
    <property type="project" value="InterPro"/>
</dbReference>
<protein>
    <recommendedName>
        <fullName evidence="6">Tat pathway signal sequence</fullName>
    </recommendedName>
</protein>
<dbReference type="eggNOG" id="ENOG502RKD3">
    <property type="taxonomic scope" value="Eukaryota"/>
</dbReference>
<evidence type="ECO:0000256" key="1">
    <source>
        <dbReference type="ARBA" id="ARBA00035112"/>
    </source>
</evidence>
<keyword evidence="3" id="KW-1133">Transmembrane helix</keyword>
<gene>
    <name evidence="4" type="ORF">CSUB01_11938</name>
</gene>
<evidence type="ECO:0000256" key="2">
    <source>
        <dbReference type="SAM" id="MobiDB-lite"/>
    </source>
</evidence>
<dbReference type="PANTHER" id="PTHR33365:SF7">
    <property type="entry name" value="TAT PATHWAY SIGNAL SEQUENCE"/>
    <property type="match status" value="1"/>
</dbReference>
<reference evidence="5" key="1">
    <citation type="journal article" date="2014" name="Genome Announc.">
        <title>Draft genome sequence of Colletotrichum sublineola, a destructive pathogen of cultivated sorghum.</title>
        <authorList>
            <person name="Baroncelli R."/>
            <person name="Sanz-Martin J.M."/>
            <person name="Rech G.E."/>
            <person name="Sukno S.A."/>
            <person name="Thon M.R."/>
        </authorList>
    </citation>
    <scope>NUCLEOTIDE SEQUENCE [LARGE SCALE GENOMIC DNA]</scope>
    <source>
        <strain evidence="5">TX430BB</strain>
    </source>
</reference>
<dbReference type="Pfam" id="PF11807">
    <property type="entry name" value="UstYa"/>
    <property type="match status" value="1"/>
</dbReference>
<accession>A0A066XRN6</accession>
<dbReference type="OrthoDB" id="3687641at2759"/>
<comment type="caution">
    <text evidence="4">The sequence shown here is derived from an EMBL/GenBank/DDBJ whole genome shotgun (WGS) entry which is preliminary data.</text>
</comment>
<proteinExistence type="inferred from homology"/>
<keyword evidence="3" id="KW-0472">Membrane</keyword>
<dbReference type="EMBL" id="JMSE01000100">
    <property type="protein sequence ID" value="KDN71893.1"/>
    <property type="molecule type" value="Genomic_DNA"/>
</dbReference>
<dbReference type="AlphaFoldDB" id="A0A066XRN6"/>
<name>A0A066XRN6_COLSU</name>
<dbReference type="OMA" id="NDENIMV"/>
<dbReference type="PANTHER" id="PTHR33365">
    <property type="entry name" value="YALI0B05434P"/>
    <property type="match status" value="1"/>
</dbReference>
<comment type="similarity">
    <text evidence="1">Belongs to the ustYa family.</text>
</comment>